<accession>A0A0C2XVU3</accession>
<gene>
    <name evidence="1" type="ORF">M408DRAFT_326671</name>
</gene>
<keyword evidence="2" id="KW-1185">Reference proteome</keyword>
<proteinExistence type="predicted"/>
<name>A0A0C2XVU3_SERVB</name>
<dbReference type="AlphaFoldDB" id="A0A0C2XVU3"/>
<sequence>MDWTPTSVALSRDPALALSSPINLVFKSNGSIVAKTDDARIFETVNRAAWNRATSEAYGFDTKKSLQHFGTRSTGAQASSRPAQVHLSCAREVLDKRRKLSERSQDIFYRMQKKRKIHHEEVEIRKTIDRPTKRQCDERTRYLSELDGEPITCEIDVWRLPKAPSVLTARLKPLCHIPTETIEASASWDYEGVKMCVVRSSASSRTTRKSPLSQCHTLAT</sequence>
<reference evidence="2" key="2">
    <citation type="submission" date="2015-01" db="EMBL/GenBank/DDBJ databases">
        <title>Evolutionary Origins and Diversification of the Mycorrhizal Mutualists.</title>
        <authorList>
            <consortium name="DOE Joint Genome Institute"/>
            <consortium name="Mycorrhizal Genomics Consortium"/>
            <person name="Kohler A."/>
            <person name="Kuo A."/>
            <person name="Nagy L.G."/>
            <person name="Floudas D."/>
            <person name="Copeland A."/>
            <person name="Barry K.W."/>
            <person name="Cichocki N."/>
            <person name="Veneault-Fourrey C."/>
            <person name="LaButti K."/>
            <person name="Lindquist E.A."/>
            <person name="Lipzen A."/>
            <person name="Lundell T."/>
            <person name="Morin E."/>
            <person name="Murat C."/>
            <person name="Riley R."/>
            <person name="Ohm R."/>
            <person name="Sun H."/>
            <person name="Tunlid A."/>
            <person name="Henrissat B."/>
            <person name="Grigoriev I.V."/>
            <person name="Hibbett D.S."/>
            <person name="Martin F."/>
        </authorList>
    </citation>
    <scope>NUCLEOTIDE SEQUENCE [LARGE SCALE GENOMIC DNA]</scope>
    <source>
        <strain evidence="2">MAFF 305830</strain>
    </source>
</reference>
<dbReference type="Proteomes" id="UP000054097">
    <property type="component" value="Unassembled WGS sequence"/>
</dbReference>
<dbReference type="EMBL" id="KN824279">
    <property type="protein sequence ID" value="KIM32997.1"/>
    <property type="molecule type" value="Genomic_DNA"/>
</dbReference>
<dbReference type="HOGENOM" id="CLU_1256714_0_0_1"/>
<protein>
    <submittedName>
        <fullName evidence="1">Uncharacterized protein</fullName>
    </submittedName>
</protein>
<evidence type="ECO:0000313" key="2">
    <source>
        <dbReference type="Proteomes" id="UP000054097"/>
    </source>
</evidence>
<reference evidence="1 2" key="1">
    <citation type="submission" date="2014-04" db="EMBL/GenBank/DDBJ databases">
        <authorList>
            <consortium name="DOE Joint Genome Institute"/>
            <person name="Kuo A."/>
            <person name="Zuccaro A."/>
            <person name="Kohler A."/>
            <person name="Nagy L.G."/>
            <person name="Floudas D."/>
            <person name="Copeland A."/>
            <person name="Barry K.W."/>
            <person name="Cichocki N."/>
            <person name="Veneault-Fourrey C."/>
            <person name="LaButti K."/>
            <person name="Lindquist E.A."/>
            <person name="Lipzen A."/>
            <person name="Lundell T."/>
            <person name="Morin E."/>
            <person name="Murat C."/>
            <person name="Sun H."/>
            <person name="Tunlid A."/>
            <person name="Henrissat B."/>
            <person name="Grigoriev I.V."/>
            <person name="Hibbett D.S."/>
            <person name="Martin F."/>
            <person name="Nordberg H.P."/>
            <person name="Cantor M.N."/>
            <person name="Hua S.X."/>
        </authorList>
    </citation>
    <scope>NUCLEOTIDE SEQUENCE [LARGE SCALE GENOMIC DNA]</scope>
    <source>
        <strain evidence="1 2">MAFF 305830</strain>
    </source>
</reference>
<organism evidence="1 2">
    <name type="scientific">Serendipita vermifera MAFF 305830</name>
    <dbReference type="NCBI Taxonomy" id="933852"/>
    <lineage>
        <taxon>Eukaryota</taxon>
        <taxon>Fungi</taxon>
        <taxon>Dikarya</taxon>
        <taxon>Basidiomycota</taxon>
        <taxon>Agaricomycotina</taxon>
        <taxon>Agaricomycetes</taxon>
        <taxon>Sebacinales</taxon>
        <taxon>Serendipitaceae</taxon>
        <taxon>Serendipita</taxon>
    </lineage>
</organism>
<evidence type="ECO:0000313" key="1">
    <source>
        <dbReference type="EMBL" id="KIM32997.1"/>
    </source>
</evidence>